<keyword evidence="2" id="KW-1185">Reference proteome</keyword>
<gene>
    <name evidence="1" type="ORF">ACFSC2_18720</name>
</gene>
<name>A0ABW4HGY3_9FLAO</name>
<dbReference type="Proteomes" id="UP001597138">
    <property type="component" value="Unassembled WGS sequence"/>
</dbReference>
<evidence type="ECO:0000313" key="2">
    <source>
        <dbReference type="Proteomes" id="UP001597138"/>
    </source>
</evidence>
<dbReference type="EMBL" id="JBHUDZ010000016">
    <property type="protein sequence ID" value="MFD1604778.1"/>
    <property type="molecule type" value="Genomic_DNA"/>
</dbReference>
<proteinExistence type="predicted"/>
<dbReference type="RefSeq" id="WP_379815867.1">
    <property type="nucleotide sequence ID" value="NZ_JBHUDZ010000016.1"/>
</dbReference>
<accession>A0ABW4HGY3</accession>
<evidence type="ECO:0008006" key="3">
    <source>
        <dbReference type="Google" id="ProtNLM"/>
    </source>
</evidence>
<organism evidence="1 2">
    <name type="scientific">Flavobacterium artemisiae</name>
    <dbReference type="NCBI Taxonomy" id="2126556"/>
    <lineage>
        <taxon>Bacteria</taxon>
        <taxon>Pseudomonadati</taxon>
        <taxon>Bacteroidota</taxon>
        <taxon>Flavobacteriia</taxon>
        <taxon>Flavobacteriales</taxon>
        <taxon>Flavobacteriaceae</taxon>
        <taxon>Flavobacterium</taxon>
    </lineage>
</organism>
<comment type="caution">
    <text evidence="1">The sequence shown here is derived from an EMBL/GenBank/DDBJ whole genome shotgun (WGS) entry which is preliminary data.</text>
</comment>
<protein>
    <recommendedName>
        <fullName evidence="3">Restriction endonuclease</fullName>
    </recommendedName>
</protein>
<reference evidence="2" key="1">
    <citation type="journal article" date="2019" name="Int. J. Syst. Evol. Microbiol.">
        <title>The Global Catalogue of Microorganisms (GCM) 10K type strain sequencing project: providing services to taxonomists for standard genome sequencing and annotation.</title>
        <authorList>
            <consortium name="The Broad Institute Genomics Platform"/>
            <consortium name="The Broad Institute Genome Sequencing Center for Infectious Disease"/>
            <person name="Wu L."/>
            <person name="Ma J."/>
        </authorList>
    </citation>
    <scope>NUCLEOTIDE SEQUENCE [LARGE SCALE GENOMIC DNA]</scope>
    <source>
        <strain evidence="2">CCUG 70865</strain>
    </source>
</reference>
<evidence type="ECO:0000313" key="1">
    <source>
        <dbReference type="EMBL" id="MFD1604778.1"/>
    </source>
</evidence>
<sequence length="340" mass="39278">MDIKLLHQAREAWNNTLGLLSEEEKEALGEFRDQILMTDLHHLDFKKDAIEFTAIVRQLSKSSLYNQEIIPVIYNYYTDGDHHEMAYEYIRNAEKHLNIIKETILPKIRLLINDAFSAKLEGSLQNSFSNILSLPPDVLVRIVPGILNDKRVLSEFILNEFIQAARILKEKIDGLSEIKSEDKYNDLLLALLRLRLPVWGWEISDQARTGKSPTKKAAGEVDLTIKAGGNTIALFEALVLSKRNRIYTQKHVMKTTTYASFLDRYYMLIYYTGKTADFDKTWENYKNDASATSFAKQYKFNTVKGYEDLSAKFQNINTLKIAKSFHGKTEYFHLMIDLSR</sequence>